<dbReference type="GeneID" id="76422954"/>
<comment type="pathway">
    <text evidence="1 6">Carbohydrate degradation; glycolysis; pyruvate from D-glyceraldehyde 3-phosphate: step 4/5.</text>
</comment>
<protein>
    <recommendedName>
        <fullName evidence="6">Enolase</fullName>
        <ecNumber evidence="6">4.2.1.11</ecNumber>
    </recommendedName>
    <alternativeName>
        <fullName evidence="6">2-phospho-D-glycerate hydro-lyase</fullName>
    </alternativeName>
    <alternativeName>
        <fullName evidence="6">2-phosphoglycerate dehydratase</fullName>
    </alternativeName>
</protein>
<dbReference type="AlphaFoldDB" id="A0A8A3S3B2"/>
<evidence type="ECO:0000313" key="13">
    <source>
        <dbReference type="Proteomes" id="UP001042704"/>
    </source>
</evidence>
<dbReference type="UniPathway" id="UPA00109">
    <property type="reaction ID" value="UER00187"/>
</dbReference>
<dbReference type="GO" id="GO:0000015">
    <property type="term" value="C:phosphopyruvate hydratase complex"/>
    <property type="evidence" value="ECO:0007669"/>
    <property type="project" value="InterPro"/>
</dbReference>
<comment type="similarity">
    <text evidence="2 6">Belongs to the enolase family.</text>
</comment>
<dbReference type="GO" id="GO:0006096">
    <property type="term" value="P:glycolytic process"/>
    <property type="evidence" value="ECO:0007669"/>
    <property type="project" value="UniProtKB-UniRule"/>
</dbReference>
<dbReference type="Gene3D" id="3.20.20.120">
    <property type="entry name" value="Enolase-like C-terminal domain"/>
    <property type="match status" value="1"/>
</dbReference>
<dbReference type="InterPro" id="IPR029017">
    <property type="entry name" value="Enolase-like_N"/>
</dbReference>
<evidence type="ECO:0000256" key="9">
    <source>
        <dbReference type="PIRSR" id="PIRSR001400-3"/>
    </source>
</evidence>
<proteinExistence type="inferred from homology"/>
<evidence type="ECO:0000259" key="10">
    <source>
        <dbReference type="SMART" id="SM01192"/>
    </source>
</evidence>
<dbReference type="HAMAP" id="MF_00318">
    <property type="entry name" value="Enolase"/>
    <property type="match status" value="1"/>
</dbReference>
<dbReference type="SMART" id="SM01193">
    <property type="entry name" value="Enolase_N"/>
    <property type="match status" value="1"/>
</dbReference>
<keyword evidence="3 6" id="KW-0460">Magnesium</keyword>
<keyword evidence="13" id="KW-1185">Reference proteome</keyword>
<feature type="binding site" evidence="8">
    <location>
        <position position="289"/>
    </location>
    <ligand>
        <name>substrate</name>
    </ligand>
</feature>
<evidence type="ECO:0000256" key="8">
    <source>
        <dbReference type="PIRSR" id="PIRSR001400-2"/>
    </source>
</evidence>
<dbReference type="KEGG" id="maqe:RJ40_01320"/>
<comment type="cofactor">
    <cofactor evidence="9">
        <name>Mg(2+)</name>
        <dbReference type="ChEBI" id="CHEBI:18420"/>
    </cofactor>
    <text evidence="9">Mg(2+) is required for catalysis and for stabilizing the dimer.</text>
</comment>
<evidence type="ECO:0000256" key="7">
    <source>
        <dbReference type="PIRSR" id="PIRSR001400-1"/>
    </source>
</evidence>
<feature type="active site" description="Proton donor" evidence="6 7">
    <location>
        <position position="209"/>
    </location>
</feature>
<name>A0A8A3S3B2_9EURY</name>
<feature type="domain" description="Enolase C-terminal TIM barrel" evidence="10">
    <location>
        <begin position="142"/>
        <end position="429"/>
    </location>
</feature>
<evidence type="ECO:0000256" key="3">
    <source>
        <dbReference type="ARBA" id="ARBA00022842"/>
    </source>
</evidence>
<dbReference type="InterPro" id="IPR000941">
    <property type="entry name" value="Enolase"/>
</dbReference>
<accession>A0A8A3S3B2</accession>
<dbReference type="PROSITE" id="PS00164">
    <property type="entry name" value="ENOLASE"/>
    <property type="match status" value="1"/>
</dbReference>
<evidence type="ECO:0000256" key="4">
    <source>
        <dbReference type="ARBA" id="ARBA00023152"/>
    </source>
</evidence>
<dbReference type="CDD" id="cd03313">
    <property type="entry name" value="enolase"/>
    <property type="match status" value="1"/>
</dbReference>
<dbReference type="SUPFAM" id="SSF51604">
    <property type="entry name" value="Enolase C-terminal domain-like"/>
    <property type="match status" value="1"/>
</dbReference>
<feature type="binding site" evidence="6">
    <location>
        <position position="392"/>
    </location>
    <ligand>
        <name>(2R)-2-phosphoglycerate</name>
        <dbReference type="ChEBI" id="CHEBI:58289"/>
    </ligand>
</feature>
<dbReference type="SFLD" id="SFLDF00002">
    <property type="entry name" value="enolase"/>
    <property type="match status" value="1"/>
</dbReference>
<evidence type="ECO:0000256" key="6">
    <source>
        <dbReference type="HAMAP-Rule" id="MF_00318"/>
    </source>
</evidence>
<dbReference type="SMART" id="SM01192">
    <property type="entry name" value="Enolase_C"/>
    <property type="match status" value="1"/>
</dbReference>
<comment type="cofactor">
    <cofactor evidence="6">
        <name>Mg(2+)</name>
        <dbReference type="ChEBI" id="CHEBI:18420"/>
    </cofactor>
    <text evidence="6">Binds a second Mg(2+) ion via substrate during catalysis.</text>
</comment>
<evidence type="ECO:0000256" key="5">
    <source>
        <dbReference type="ARBA" id="ARBA00023239"/>
    </source>
</evidence>
<dbReference type="Pfam" id="PF00113">
    <property type="entry name" value="Enolase_C"/>
    <property type="match status" value="1"/>
</dbReference>
<dbReference type="InterPro" id="IPR020811">
    <property type="entry name" value="Enolase_N"/>
</dbReference>
<dbReference type="Proteomes" id="UP001042704">
    <property type="component" value="Chromosome"/>
</dbReference>
<dbReference type="InterPro" id="IPR036849">
    <property type="entry name" value="Enolase-like_C_sf"/>
</dbReference>
<reference evidence="12" key="2">
    <citation type="submission" date="2019-02" db="EMBL/GenBank/DDBJ databases">
        <authorList>
            <person name="Chen S.-C."/>
            <person name="Chien H.-H."/>
            <person name="Lai M.-C."/>
        </authorList>
    </citation>
    <scope>NUCLEOTIDE SEQUENCE</scope>
    <source>
        <strain evidence="12">N2F9704</strain>
    </source>
</reference>
<dbReference type="GO" id="GO:0004634">
    <property type="term" value="F:phosphopyruvate hydratase activity"/>
    <property type="evidence" value="ECO:0007669"/>
    <property type="project" value="UniProtKB-UniRule"/>
</dbReference>
<dbReference type="Gene3D" id="3.30.390.10">
    <property type="entry name" value="Enolase-like, N-terminal domain"/>
    <property type="match status" value="1"/>
</dbReference>
<dbReference type="EC" id="4.2.1.11" evidence="6"/>
<feature type="binding site" evidence="8">
    <location>
        <begin position="368"/>
        <end position="371"/>
    </location>
    <ligand>
        <name>substrate</name>
    </ligand>
</feature>
<feature type="domain" description="Enolase N-terminal" evidence="11">
    <location>
        <begin position="6"/>
        <end position="136"/>
    </location>
</feature>
<feature type="binding site" evidence="8">
    <location>
        <position position="168"/>
    </location>
    <ligand>
        <name>substrate</name>
    </ligand>
</feature>
<dbReference type="InterPro" id="IPR020810">
    <property type="entry name" value="Enolase_C"/>
</dbReference>
<keyword evidence="5 6" id="KW-0456">Lyase</keyword>
<dbReference type="PIRSF" id="PIRSF001400">
    <property type="entry name" value="Enolase"/>
    <property type="match status" value="1"/>
</dbReference>
<organism evidence="12 13">
    <name type="scientific">Methanofollis aquaemaris</name>
    <dbReference type="NCBI Taxonomy" id="126734"/>
    <lineage>
        <taxon>Archaea</taxon>
        <taxon>Methanobacteriati</taxon>
        <taxon>Methanobacteriota</taxon>
        <taxon>Stenosarchaea group</taxon>
        <taxon>Methanomicrobia</taxon>
        <taxon>Methanomicrobiales</taxon>
        <taxon>Methanomicrobiaceae</taxon>
        <taxon>Methanofollis</taxon>
    </lineage>
</organism>
<feature type="binding site" evidence="8">
    <location>
        <position position="316"/>
    </location>
    <ligand>
        <name>substrate</name>
    </ligand>
</feature>
<dbReference type="SFLD" id="SFLDG00178">
    <property type="entry name" value="enolase"/>
    <property type="match status" value="1"/>
</dbReference>
<dbReference type="SUPFAM" id="SSF54826">
    <property type="entry name" value="Enolase N-terminal domain-like"/>
    <property type="match status" value="1"/>
</dbReference>
<comment type="catalytic activity">
    <reaction evidence="6">
        <text>(2R)-2-phosphoglycerate = phosphoenolpyruvate + H2O</text>
        <dbReference type="Rhea" id="RHEA:10164"/>
        <dbReference type="ChEBI" id="CHEBI:15377"/>
        <dbReference type="ChEBI" id="CHEBI:58289"/>
        <dbReference type="ChEBI" id="CHEBI:58702"/>
        <dbReference type="EC" id="4.2.1.11"/>
    </reaction>
</comment>
<dbReference type="Pfam" id="PF03952">
    <property type="entry name" value="Enolase_N"/>
    <property type="match status" value="1"/>
</dbReference>
<dbReference type="NCBIfam" id="TIGR01060">
    <property type="entry name" value="eno"/>
    <property type="match status" value="1"/>
</dbReference>
<feature type="binding site" evidence="6">
    <location>
        <position position="341"/>
    </location>
    <ligand>
        <name>(2R)-2-phosphoglycerate</name>
        <dbReference type="ChEBI" id="CHEBI:58289"/>
    </ligand>
</feature>
<dbReference type="InterPro" id="IPR020809">
    <property type="entry name" value="Enolase_CS"/>
</dbReference>
<keyword evidence="6 9" id="KW-0479">Metal-binding</keyword>
<dbReference type="PRINTS" id="PR00148">
    <property type="entry name" value="ENOLASE"/>
</dbReference>
<comment type="subcellular location">
    <subcellularLocation>
        <location evidence="6">Cytoplasm</location>
    </subcellularLocation>
    <subcellularLocation>
        <location evidence="6">Secreted</location>
    </subcellularLocation>
    <subcellularLocation>
        <location evidence="6">Cell surface</location>
    </subcellularLocation>
    <text evidence="6">Fractions of enolase are present in both the cytoplasm and on the cell surface.</text>
</comment>
<keyword evidence="4 6" id="KW-0324">Glycolysis</keyword>
<comment type="function">
    <text evidence="6">Catalyzes the reversible conversion of 2-phosphoglycerate (2-PG) into phosphoenolpyruvate (PEP). It is essential for the degradation of carbohydrates via glycolysis.</text>
</comment>
<feature type="binding site" evidence="8">
    <location>
        <position position="392"/>
    </location>
    <ligand>
        <name>substrate</name>
    </ligand>
</feature>
<keyword evidence="6" id="KW-0963">Cytoplasm</keyword>
<dbReference type="GO" id="GO:0000287">
    <property type="term" value="F:magnesium ion binding"/>
    <property type="evidence" value="ECO:0007669"/>
    <property type="project" value="UniProtKB-UniRule"/>
</dbReference>
<feature type="binding site" evidence="6">
    <location>
        <position position="371"/>
    </location>
    <ligand>
        <name>(2R)-2-phosphoglycerate</name>
        <dbReference type="ChEBI" id="CHEBI:58289"/>
    </ligand>
</feature>
<feature type="binding site" evidence="6">
    <location>
        <position position="370"/>
    </location>
    <ligand>
        <name>(2R)-2-phosphoglycerate</name>
        <dbReference type="ChEBI" id="CHEBI:58289"/>
    </ligand>
</feature>
<dbReference type="RefSeq" id="WP_265581552.1">
    <property type="nucleotide sequence ID" value="NZ_CP036172.1"/>
</dbReference>
<keyword evidence="6" id="KW-0964">Secreted</keyword>
<feature type="binding site" evidence="6 9">
    <location>
        <position position="246"/>
    </location>
    <ligand>
        <name>Mg(2+)</name>
        <dbReference type="ChEBI" id="CHEBI:18420"/>
    </ligand>
</feature>
<evidence type="ECO:0000256" key="2">
    <source>
        <dbReference type="ARBA" id="ARBA00009604"/>
    </source>
</evidence>
<dbReference type="SFLD" id="SFLDS00001">
    <property type="entry name" value="Enolase"/>
    <property type="match status" value="1"/>
</dbReference>
<feature type="binding site" evidence="6 9">
    <location>
        <position position="316"/>
    </location>
    <ligand>
        <name>Mg(2+)</name>
        <dbReference type="ChEBI" id="CHEBI:18420"/>
    </ligand>
</feature>
<dbReference type="GO" id="GO:0005576">
    <property type="term" value="C:extracellular region"/>
    <property type="evidence" value="ECO:0007669"/>
    <property type="project" value="UniProtKB-SubCell"/>
</dbReference>
<feature type="binding site" evidence="6 9">
    <location>
        <position position="289"/>
    </location>
    <ligand>
        <name>Mg(2+)</name>
        <dbReference type="ChEBI" id="CHEBI:18420"/>
    </ligand>
</feature>
<feature type="binding site" evidence="6">
    <location>
        <position position="167"/>
    </location>
    <ligand>
        <name>(2R)-2-phosphoglycerate</name>
        <dbReference type="ChEBI" id="CHEBI:58289"/>
    </ligand>
</feature>
<dbReference type="EMBL" id="CP036172">
    <property type="protein sequence ID" value="QSZ66231.1"/>
    <property type="molecule type" value="Genomic_DNA"/>
</dbReference>
<evidence type="ECO:0000259" key="11">
    <source>
        <dbReference type="SMART" id="SM01193"/>
    </source>
</evidence>
<gene>
    <name evidence="6" type="primary">eno</name>
    <name evidence="12" type="ORF">RJ40_01320</name>
</gene>
<evidence type="ECO:0000256" key="1">
    <source>
        <dbReference type="ARBA" id="ARBA00005031"/>
    </source>
</evidence>
<feature type="binding site" evidence="8">
    <location>
        <position position="158"/>
    </location>
    <ligand>
        <name>substrate</name>
    </ligand>
</feature>
<evidence type="ECO:0000313" key="12">
    <source>
        <dbReference type="EMBL" id="QSZ66231.1"/>
    </source>
</evidence>
<dbReference type="GO" id="GO:0009986">
    <property type="term" value="C:cell surface"/>
    <property type="evidence" value="ECO:0007669"/>
    <property type="project" value="UniProtKB-SubCell"/>
</dbReference>
<reference evidence="12" key="1">
    <citation type="journal article" date="2001" name="Int. J. Syst. Evol. Microbiol.">
        <title>Methanofollis aquaemaris sp. nov., a methanogen isolated from an aquaculture fish pond.</title>
        <authorList>
            <person name="Lai M.C."/>
            <person name="Chen S.C."/>
        </authorList>
    </citation>
    <scope>NUCLEOTIDE SEQUENCE</scope>
    <source>
        <strain evidence="12">N2F9704</strain>
    </source>
</reference>
<dbReference type="PANTHER" id="PTHR11902">
    <property type="entry name" value="ENOLASE"/>
    <property type="match status" value="1"/>
</dbReference>
<dbReference type="PANTHER" id="PTHR11902:SF1">
    <property type="entry name" value="ENOLASE"/>
    <property type="match status" value="1"/>
</dbReference>
<feature type="active site" description="Proton acceptor" evidence="6 7">
    <location>
        <position position="341"/>
    </location>
</feature>
<sequence>MTDTTITSLHGREILDSRGNPTVEVEIWLACGARARAAVPSGASTGVHEAHELRDGDQSRYRGKGVLHAVDLVNTEIATLLQGKDAAEQEEIDRGLIALDATPTRARLGANTILAVSMAVARGAAAASGLSLWRSLENPKGRAAMPVPMMNILNGGVHAAWQGADFQEYMIVPYGAPDFREALRYGSETYHALKALLAAKGYHTGVGDEGGFAPAVRSNQEPLDLIVEAIEAAGFRPGAEIGLALDPASSELYGDGEYRLKTEGRALSAGEMVDYYADLAAAYPLIVIEDGLAEDDWDGWRLLTETLGDRLELVGDDLFVTNVERISRGIREQAANAVLIKPNQVGTVTETIAAVDLAQANGWGAMVSHRSGETVDTFIADLCVALGTGHLKTGAPARGERVEKYNQLLRIEEEAHGCLPFAGREAFVR</sequence>